<protein>
    <submittedName>
        <fullName evidence="1">LysM2</fullName>
    </submittedName>
</protein>
<proteinExistence type="predicted"/>
<dbReference type="AlphaFoldDB" id="A0A1V1P7J4"/>
<organism evidence="1 2">
    <name type="scientific">Candidatus Magnetoglobus multicellularis str. Araruama</name>
    <dbReference type="NCBI Taxonomy" id="890399"/>
    <lineage>
        <taxon>Bacteria</taxon>
        <taxon>Pseudomonadati</taxon>
        <taxon>Thermodesulfobacteriota</taxon>
        <taxon>Desulfobacteria</taxon>
        <taxon>Desulfobacterales</taxon>
        <taxon>Desulfobacteraceae</taxon>
        <taxon>Candidatus Magnetoglobus</taxon>
    </lineage>
</organism>
<evidence type="ECO:0000313" key="1">
    <source>
        <dbReference type="EMBL" id="ETR70857.1"/>
    </source>
</evidence>
<sequence>MFGMIHAAWCDSNTPKDAYYYPAIESVGFISRDSVPFAGTIHSNEHNQVMSGWDHILYIKPYRNYFFKKNALFVAYGPVEDVYSDNVFMGVHYQIKGVVEIIAMKPRFVKARIAKSYLPIRKGDHIKPYEKINHYIPITDDVPYIRSHVIASEGTRRMIGQGDIVFINKGQKNGVRPGNIFDIFEHQEKDFEMSRRTVFVDPSNRYPSGQLLILTTQRLTAAGLITWSKNELLMAHQLDVH</sequence>
<evidence type="ECO:0000313" key="2">
    <source>
        <dbReference type="Proteomes" id="UP000189670"/>
    </source>
</evidence>
<reference evidence="2" key="1">
    <citation type="submission" date="2012-11" db="EMBL/GenBank/DDBJ databases">
        <authorList>
            <person name="Lucero-Rivera Y.E."/>
            <person name="Tovar-Ramirez D."/>
        </authorList>
    </citation>
    <scope>NUCLEOTIDE SEQUENCE [LARGE SCALE GENOMIC DNA]</scope>
    <source>
        <strain evidence="2">Araruama</strain>
    </source>
</reference>
<accession>A0A1V1P7J4</accession>
<gene>
    <name evidence="1" type="ORF">OMM_08506</name>
</gene>
<dbReference type="Proteomes" id="UP000189670">
    <property type="component" value="Unassembled WGS sequence"/>
</dbReference>
<comment type="caution">
    <text evidence="1">The sequence shown here is derived from an EMBL/GenBank/DDBJ whole genome shotgun (WGS) entry which is preliminary data.</text>
</comment>
<dbReference type="EMBL" id="ATBP01000358">
    <property type="protein sequence ID" value="ETR70857.1"/>
    <property type="molecule type" value="Genomic_DNA"/>
</dbReference>
<name>A0A1V1P7J4_9BACT</name>